<accession>A0A9W7ZTW1</accession>
<dbReference type="AlphaFoldDB" id="A0A9W7ZTW1"/>
<sequence>MHVTRTVALLSLAVIATTGHTAAARDQQAHRPILVRRGIPQNIIKIATEIATVVAAGTAFNISYEKCKEITGYKEQATREKAQEVVKAIQACEANKK</sequence>
<evidence type="ECO:0000313" key="2">
    <source>
        <dbReference type="EMBL" id="KAJ1911452.1"/>
    </source>
</evidence>
<comment type="caution">
    <text evidence="2">The sequence shown here is derived from an EMBL/GenBank/DDBJ whole genome shotgun (WGS) entry which is preliminary data.</text>
</comment>
<organism evidence="2 3">
    <name type="scientific">Tieghemiomyces parasiticus</name>
    <dbReference type="NCBI Taxonomy" id="78921"/>
    <lineage>
        <taxon>Eukaryota</taxon>
        <taxon>Fungi</taxon>
        <taxon>Fungi incertae sedis</taxon>
        <taxon>Zoopagomycota</taxon>
        <taxon>Kickxellomycotina</taxon>
        <taxon>Dimargaritomycetes</taxon>
        <taxon>Dimargaritales</taxon>
        <taxon>Dimargaritaceae</taxon>
        <taxon>Tieghemiomyces</taxon>
    </lineage>
</organism>
<reference evidence="2" key="1">
    <citation type="submission" date="2022-07" db="EMBL/GenBank/DDBJ databases">
        <title>Phylogenomic reconstructions and comparative analyses of Kickxellomycotina fungi.</title>
        <authorList>
            <person name="Reynolds N.K."/>
            <person name="Stajich J.E."/>
            <person name="Barry K."/>
            <person name="Grigoriev I.V."/>
            <person name="Crous P."/>
            <person name="Smith M.E."/>
        </authorList>
    </citation>
    <scope>NUCLEOTIDE SEQUENCE</scope>
    <source>
        <strain evidence="2">RSA 861</strain>
    </source>
</reference>
<protein>
    <submittedName>
        <fullName evidence="2">Uncharacterized protein</fullName>
    </submittedName>
</protein>
<evidence type="ECO:0000313" key="3">
    <source>
        <dbReference type="Proteomes" id="UP001150569"/>
    </source>
</evidence>
<keyword evidence="3" id="KW-1185">Reference proteome</keyword>
<proteinExistence type="predicted"/>
<feature type="signal peptide" evidence="1">
    <location>
        <begin position="1"/>
        <end position="24"/>
    </location>
</feature>
<gene>
    <name evidence="2" type="ORF">IWQ60_010127</name>
</gene>
<keyword evidence="1" id="KW-0732">Signal</keyword>
<dbReference type="EMBL" id="JANBPT010000930">
    <property type="protein sequence ID" value="KAJ1911452.1"/>
    <property type="molecule type" value="Genomic_DNA"/>
</dbReference>
<evidence type="ECO:0000256" key="1">
    <source>
        <dbReference type="SAM" id="SignalP"/>
    </source>
</evidence>
<feature type="chain" id="PRO_5040801557" evidence="1">
    <location>
        <begin position="25"/>
        <end position="97"/>
    </location>
</feature>
<name>A0A9W7ZTW1_9FUNG</name>
<dbReference type="Proteomes" id="UP001150569">
    <property type="component" value="Unassembled WGS sequence"/>
</dbReference>